<gene>
    <name evidence="1" type="ORF">CYMTET_9013</name>
</gene>
<dbReference type="EMBL" id="LGRX02002927">
    <property type="protein sequence ID" value="KAK3283282.1"/>
    <property type="molecule type" value="Genomic_DNA"/>
</dbReference>
<feature type="non-terminal residue" evidence="1">
    <location>
        <position position="375"/>
    </location>
</feature>
<protein>
    <submittedName>
        <fullName evidence="1">Uncharacterized protein</fullName>
    </submittedName>
</protein>
<evidence type="ECO:0000313" key="2">
    <source>
        <dbReference type="Proteomes" id="UP001190700"/>
    </source>
</evidence>
<comment type="caution">
    <text evidence="1">The sequence shown here is derived from an EMBL/GenBank/DDBJ whole genome shotgun (WGS) entry which is preliminary data.</text>
</comment>
<sequence>MWELEVVAGGDLLVEDLVTIVELVGEGDALSSEIWWYLFFCTRLEDPLPAEEFTSLMLMAQSQFEERLAGESRAVLVDLFRRMQSTEDLTLVSSTAVLALFDPTTMYLNFIIELFERQEEAAALRIYQEMPVEVAGIVQLPIPSLPSKGEDVEELPEQLRHRSYLELLLHMRTTEALHDFFQVYVEHGAATVRLLGGFSESALTGPTTQYQPLIQLFDTYILAEREKFLRGASTDLLVTLAEHFKAYRQHSGFETFYALVERALCFPDVDRFRRNYTRSKEAEKLALLVDFKVLMRDFGSSFFKKVCEFNPSIHSPPATEMDATGNQERRYARQQRVLSLTKEHYFKMCLLTDTKLVYDFIKPFDNFFRDHDDAQ</sequence>
<organism evidence="1 2">
    <name type="scientific">Cymbomonas tetramitiformis</name>
    <dbReference type="NCBI Taxonomy" id="36881"/>
    <lineage>
        <taxon>Eukaryota</taxon>
        <taxon>Viridiplantae</taxon>
        <taxon>Chlorophyta</taxon>
        <taxon>Pyramimonadophyceae</taxon>
        <taxon>Pyramimonadales</taxon>
        <taxon>Pyramimonadaceae</taxon>
        <taxon>Cymbomonas</taxon>
    </lineage>
</organism>
<keyword evidence="2" id="KW-1185">Reference proteome</keyword>
<evidence type="ECO:0000313" key="1">
    <source>
        <dbReference type="EMBL" id="KAK3283282.1"/>
    </source>
</evidence>
<proteinExistence type="predicted"/>
<name>A0AAE0GS63_9CHLO</name>
<reference evidence="1 2" key="1">
    <citation type="journal article" date="2015" name="Genome Biol. Evol.">
        <title>Comparative Genomics of a Bacterivorous Green Alga Reveals Evolutionary Causalities and Consequences of Phago-Mixotrophic Mode of Nutrition.</title>
        <authorList>
            <person name="Burns J.A."/>
            <person name="Paasch A."/>
            <person name="Narechania A."/>
            <person name="Kim E."/>
        </authorList>
    </citation>
    <scope>NUCLEOTIDE SEQUENCE [LARGE SCALE GENOMIC DNA]</scope>
    <source>
        <strain evidence="1 2">PLY_AMNH</strain>
    </source>
</reference>
<dbReference type="AlphaFoldDB" id="A0AAE0GS63"/>
<accession>A0AAE0GS63</accession>
<dbReference type="Proteomes" id="UP001190700">
    <property type="component" value="Unassembled WGS sequence"/>
</dbReference>